<dbReference type="STRING" id="1817813.A2008_04560"/>
<name>A0A1F7WSZ9_9BACT</name>
<evidence type="ECO:0000256" key="1">
    <source>
        <dbReference type="ARBA" id="ARBA00043985"/>
    </source>
</evidence>
<dbReference type="InterPro" id="IPR007157">
    <property type="entry name" value="PspA_VIPP1"/>
</dbReference>
<evidence type="ECO:0008006" key="5">
    <source>
        <dbReference type="Google" id="ProtNLM"/>
    </source>
</evidence>
<proteinExistence type="inferred from homology"/>
<protein>
    <recommendedName>
        <fullName evidence="5">Phage shock protein A</fullName>
    </recommendedName>
</protein>
<dbReference type="EMBL" id="MGFH01000090">
    <property type="protein sequence ID" value="OGM05913.1"/>
    <property type="molecule type" value="Genomic_DNA"/>
</dbReference>
<organism evidence="3 4">
    <name type="scientific">Candidatus Wallbacteria bacterium GWC2_49_35</name>
    <dbReference type="NCBI Taxonomy" id="1817813"/>
    <lineage>
        <taxon>Bacteria</taxon>
        <taxon>Candidatus Walliibacteriota</taxon>
    </lineage>
</organism>
<evidence type="ECO:0000313" key="3">
    <source>
        <dbReference type="EMBL" id="OGM05913.1"/>
    </source>
</evidence>
<dbReference type="PANTHER" id="PTHR31088">
    <property type="entry name" value="MEMBRANE-ASSOCIATED PROTEIN VIPP1, CHLOROPLASTIC"/>
    <property type="match status" value="1"/>
</dbReference>
<keyword evidence="2" id="KW-0175">Coiled coil</keyword>
<feature type="coiled-coil region" evidence="2">
    <location>
        <begin position="102"/>
        <end position="150"/>
    </location>
</feature>
<reference evidence="3 4" key="1">
    <citation type="journal article" date="2016" name="Nat. Commun.">
        <title>Thousands of microbial genomes shed light on interconnected biogeochemical processes in an aquifer system.</title>
        <authorList>
            <person name="Anantharaman K."/>
            <person name="Brown C.T."/>
            <person name="Hug L.A."/>
            <person name="Sharon I."/>
            <person name="Castelle C.J."/>
            <person name="Probst A.J."/>
            <person name="Thomas B.C."/>
            <person name="Singh A."/>
            <person name="Wilkins M.J."/>
            <person name="Karaoz U."/>
            <person name="Brodie E.L."/>
            <person name="Williams K.H."/>
            <person name="Hubbard S.S."/>
            <person name="Banfield J.F."/>
        </authorList>
    </citation>
    <scope>NUCLEOTIDE SEQUENCE [LARGE SCALE GENOMIC DNA]</scope>
</reference>
<feature type="coiled-coil region" evidence="2">
    <location>
        <begin position="41"/>
        <end position="68"/>
    </location>
</feature>
<evidence type="ECO:0000313" key="4">
    <source>
        <dbReference type="Proteomes" id="UP000178735"/>
    </source>
</evidence>
<dbReference type="PANTHER" id="PTHR31088:SF6">
    <property type="entry name" value="PHAGE SHOCK PROTEIN A"/>
    <property type="match status" value="1"/>
</dbReference>
<dbReference type="Pfam" id="PF04012">
    <property type="entry name" value="PspA_IM30"/>
    <property type="match status" value="1"/>
</dbReference>
<dbReference type="AlphaFoldDB" id="A0A1F7WSZ9"/>
<gene>
    <name evidence="3" type="ORF">A2008_04560</name>
</gene>
<comment type="caution">
    <text evidence="3">The sequence shown here is derived from an EMBL/GenBank/DDBJ whole genome shotgun (WGS) entry which is preliminary data.</text>
</comment>
<sequence length="225" mass="25501">MSNIFSRMQTIISSNINALLDGAEDPEKMINQTLIDMQEGLRETKVAVARAIRDKKMLEDKYDETVKQTDYWEEKAIIAVEKGNDSLAKEALKRKKEQGDAAADLKSQLETMTKNVDALKSSCAALESKMEEAKRKKELLLARLKNAETSKKINENVGKFNANSTSAFETFDRLEKHVNYTEAEAEAIQELSDPHLDIKQKFEELETNDKVDDELEALKKRLGKS</sequence>
<evidence type="ECO:0000256" key="2">
    <source>
        <dbReference type="SAM" id="Coils"/>
    </source>
</evidence>
<dbReference type="Proteomes" id="UP000178735">
    <property type="component" value="Unassembled WGS sequence"/>
</dbReference>
<comment type="similarity">
    <text evidence="1">Belongs to the PspA/Vipp/IM30 family.</text>
</comment>
<accession>A0A1F7WSZ9</accession>